<evidence type="ECO:0000313" key="4">
    <source>
        <dbReference type="EMBL" id="KAJ8735732.1"/>
    </source>
</evidence>
<keyword evidence="1" id="KW-0433">Leucine-rich repeat</keyword>
<dbReference type="PANTHER" id="PTHR24366">
    <property type="entry name" value="IG(IMMUNOGLOBULIN) AND LRR(LEUCINE RICH REPEAT) DOMAINS"/>
    <property type="match status" value="1"/>
</dbReference>
<accession>A0AAD8DZY2</accession>
<dbReference type="PROSITE" id="PS51450">
    <property type="entry name" value="LRR"/>
    <property type="match status" value="3"/>
</dbReference>
<dbReference type="InterPro" id="IPR001611">
    <property type="entry name" value="Leu-rich_rpt"/>
</dbReference>
<protein>
    <submittedName>
        <fullName evidence="4">Uncharacterized protein</fullName>
    </submittedName>
</protein>
<dbReference type="Proteomes" id="UP001231518">
    <property type="component" value="Chromosome 2"/>
</dbReference>
<evidence type="ECO:0000256" key="1">
    <source>
        <dbReference type="ARBA" id="ARBA00022614"/>
    </source>
</evidence>
<dbReference type="SUPFAM" id="SSF52058">
    <property type="entry name" value="L domain-like"/>
    <property type="match status" value="1"/>
</dbReference>
<organism evidence="4 5">
    <name type="scientific">Mythimna separata</name>
    <name type="common">Oriental armyworm</name>
    <name type="synonym">Pseudaletia separata</name>
    <dbReference type="NCBI Taxonomy" id="271217"/>
    <lineage>
        <taxon>Eukaryota</taxon>
        <taxon>Metazoa</taxon>
        <taxon>Ecdysozoa</taxon>
        <taxon>Arthropoda</taxon>
        <taxon>Hexapoda</taxon>
        <taxon>Insecta</taxon>
        <taxon>Pterygota</taxon>
        <taxon>Neoptera</taxon>
        <taxon>Endopterygota</taxon>
        <taxon>Lepidoptera</taxon>
        <taxon>Glossata</taxon>
        <taxon>Ditrysia</taxon>
        <taxon>Noctuoidea</taxon>
        <taxon>Noctuidae</taxon>
        <taxon>Noctuinae</taxon>
        <taxon>Hadenini</taxon>
        <taxon>Mythimna</taxon>
    </lineage>
</organism>
<sequence length="421" mass="48700">MERWWKYFLVLVLFSVGVWSEICPKQCDCDMDNGLNRAVCVDQNIINIEVGVPKAVQVYSLSHNAISELDNFCFKENGYTSLEVLDLSYNLIFWVGLHAFSGLDKLVHLDLSSNRLRFIPSDLFWDTPELDTLDLSSNVFESLKNEPFLMHSKLKVLNLNNCRIKALPTRLFNRLPNLRKLDLSENYMVTLKTELLLPLRKLERIELRNDYWQCNTDFMAVENWITSHGINYEKQCKKRQPQMSEKIISIVPVEEKHEVDVNDIWNMTTIKNDSVPAEQPSPPLTPYEKFDKEFSSVKAFIIGVEIGLAIGVVGTYIWLSKFCNCGALHCGRPPARRQRRRRMQRLDGDMRTNLLWSTIVNPDLETPPSFRRQHSLPERSAPFPTYGLPGFTETPLHIDAIRLPDRAETPPPPYNDCRINI</sequence>
<gene>
    <name evidence="4" type="ORF">PYW07_007352</name>
</gene>
<comment type="caution">
    <text evidence="4">The sequence shown here is derived from an EMBL/GenBank/DDBJ whole genome shotgun (WGS) entry which is preliminary data.</text>
</comment>
<dbReference type="PANTHER" id="PTHR24366:SF96">
    <property type="entry name" value="LEUCINE RICH REPEAT CONTAINING 53"/>
    <property type="match status" value="1"/>
</dbReference>
<dbReference type="InterPro" id="IPR003591">
    <property type="entry name" value="Leu-rich_rpt_typical-subtyp"/>
</dbReference>
<dbReference type="SMART" id="SM00369">
    <property type="entry name" value="LRR_TYP"/>
    <property type="match status" value="4"/>
</dbReference>
<evidence type="ECO:0000256" key="3">
    <source>
        <dbReference type="SAM" id="SignalP"/>
    </source>
</evidence>
<evidence type="ECO:0000313" key="5">
    <source>
        <dbReference type="Proteomes" id="UP001231518"/>
    </source>
</evidence>
<proteinExistence type="predicted"/>
<reference evidence="4" key="1">
    <citation type="submission" date="2023-03" db="EMBL/GenBank/DDBJ databases">
        <title>Chromosome-level genomes of two armyworms, Mythimna separata and Mythimna loreyi, provide insights into the biosynthesis and reception of sex pheromones.</title>
        <authorList>
            <person name="Zhao H."/>
        </authorList>
    </citation>
    <scope>NUCLEOTIDE SEQUENCE</scope>
    <source>
        <strain evidence="4">BeijingLab</strain>
        <tissue evidence="4">Pupa</tissue>
    </source>
</reference>
<keyword evidence="2" id="KW-0677">Repeat</keyword>
<keyword evidence="3" id="KW-0732">Signal</keyword>
<dbReference type="PRINTS" id="PR00019">
    <property type="entry name" value="LEURICHRPT"/>
</dbReference>
<dbReference type="InterPro" id="IPR032675">
    <property type="entry name" value="LRR_dom_sf"/>
</dbReference>
<name>A0AAD8DZY2_MYTSE</name>
<dbReference type="EMBL" id="JARGEI010000002">
    <property type="protein sequence ID" value="KAJ8735732.1"/>
    <property type="molecule type" value="Genomic_DNA"/>
</dbReference>
<evidence type="ECO:0000256" key="2">
    <source>
        <dbReference type="ARBA" id="ARBA00022737"/>
    </source>
</evidence>
<dbReference type="Pfam" id="PF13855">
    <property type="entry name" value="LRR_8"/>
    <property type="match status" value="2"/>
</dbReference>
<feature type="signal peptide" evidence="3">
    <location>
        <begin position="1"/>
        <end position="20"/>
    </location>
</feature>
<dbReference type="Gene3D" id="3.80.10.10">
    <property type="entry name" value="Ribonuclease Inhibitor"/>
    <property type="match status" value="1"/>
</dbReference>
<dbReference type="AlphaFoldDB" id="A0AAD8DZY2"/>
<keyword evidence="5" id="KW-1185">Reference proteome</keyword>
<feature type="chain" id="PRO_5042047081" evidence="3">
    <location>
        <begin position="21"/>
        <end position="421"/>
    </location>
</feature>